<feature type="transmembrane region" description="Helical" evidence="1">
    <location>
        <begin position="142"/>
        <end position="165"/>
    </location>
</feature>
<dbReference type="AlphaFoldDB" id="A0AAD5TJV0"/>
<name>A0AAD5TJV0_9FUNG</name>
<feature type="transmembrane region" description="Helical" evidence="1">
    <location>
        <begin position="81"/>
        <end position="106"/>
    </location>
</feature>
<organism evidence="2 3">
    <name type="scientific">Geranomyces variabilis</name>
    <dbReference type="NCBI Taxonomy" id="109894"/>
    <lineage>
        <taxon>Eukaryota</taxon>
        <taxon>Fungi</taxon>
        <taxon>Fungi incertae sedis</taxon>
        <taxon>Chytridiomycota</taxon>
        <taxon>Chytridiomycota incertae sedis</taxon>
        <taxon>Chytridiomycetes</taxon>
        <taxon>Spizellomycetales</taxon>
        <taxon>Powellomycetaceae</taxon>
        <taxon>Geranomyces</taxon>
    </lineage>
</organism>
<evidence type="ECO:0000256" key="1">
    <source>
        <dbReference type="SAM" id="Phobius"/>
    </source>
</evidence>
<keyword evidence="1" id="KW-1133">Transmembrane helix</keyword>
<keyword evidence="1" id="KW-0472">Membrane</keyword>
<keyword evidence="1" id="KW-0812">Transmembrane</keyword>
<comment type="caution">
    <text evidence="2">The sequence shown here is derived from an EMBL/GenBank/DDBJ whole genome shotgun (WGS) entry which is preliminary data.</text>
</comment>
<reference evidence="2" key="1">
    <citation type="submission" date="2020-05" db="EMBL/GenBank/DDBJ databases">
        <title>Phylogenomic resolution of chytrid fungi.</title>
        <authorList>
            <person name="Stajich J.E."/>
            <person name="Amses K."/>
            <person name="Simmons R."/>
            <person name="Seto K."/>
            <person name="Myers J."/>
            <person name="Bonds A."/>
            <person name="Quandt C.A."/>
            <person name="Barry K."/>
            <person name="Liu P."/>
            <person name="Grigoriev I."/>
            <person name="Longcore J.E."/>
            <person name="James T.Y."/>
        </authorList>
    </citation>
    <scope>NUCLEOTIDE SEQUENCE</scope>
    <source>
        <strain evidence="2">JEL0379</strain>
    </source>
</reference>
<keyword evidence="3" id="KW-1185">Reference proteome</keyword>
<dbReference type="Proteomes" id="UP001212152">
    <property type="component" value="Unassembled WGS sequence"/>
</dbReference>
<sequence length="182" mass="20165">MTIASANKLEDKEWNESPQGAFVLLGGFDASGFVLAVMLLCLVLFGLAFTIAAITQIQNFATRKWHFEINWKKIRHPAERWFVLVTGHVGFFGRACSFAFVAVLMFKALAKDTPSQDPDTPQQNNLIANGLNQLIDTNTTGVAAMMVIGSCLLLYGVFATSMAYYRRFPTPPPSGQPRYLPR</sequence>
<accession>A0AAD5TJV0</accession>
<proteinExistence type="predicted"/>
<gene>
    <name evidence="2" type="ORF">HDU87_007179</name>
</gene>
<evidence type="ECO:0000313" key="3">
    <source>
        <dbReference type="Proteomes" id="UP001212152"/>
    </source>
</evidence>
<dbReference type="EMBL" id="JADGJQ010000065">
    <property type="protein sequence ID" value="KAJ3174486.1"/>
    <property type="molecule type" value="Genomic_DNA"/>
</dbReference>
<evidence type="ECO:0000313" key="2">
    <source>
        <dbReference type="EMBL" id="KAJ3174486.1"/>
    </source>
</evidence>
<protein>
    <submittedName>
        <fullName evidence="2">Uncharacterized protein</fullName>
    </submittedName>
</protein>
<feature type="transmembrane region" description="Helical" evidence="1">
    <location>
        <begin position="33"/>
        <end position="54"/>
    </location>
</feature>